<sequence length="167" mass="18597">MATAAVIGLSGGKRLLSSSYHYSDVIEKFYHGCDFGSSQYHLPPSKSVILSKKSSKCAPTFPAYDRQNHSIKALKEHAVVVDDAPAIANSEPWFQGGCNSNSDLELELETSDINCYSVDDRKQSLAESFSLHLLLTCAVVFMNKEIERFLKAIAAFDTVKNHWYDRN</sequence>
<dbReference type="STRING" id="3827.A0A1S3E683"/>
<organism evidence="1 2">
    <name type="scientific">Cicer arietinum</name>
    <name type="common">Chickpea</name>
    <name type="synonym">Garbanzo</name>
    <dbReference type="NCBI Taxonomy" id="3827"/>
    <lineage>
        <taxon>Eukaryota</taxon>
        <taxon>Viridiplantae</taxon>
        <taxon>Streptophyta</taxon>
        <taxon>Embryophyta</taxon>
        <taxon>Tracheophyta</taxon>
        <taxon>Spermatophyta</taxon>
        <taxon>Magnoliopsida</taxon>
        <taxon>eudicotyledons</taxon>
        <taxon>Gunneridae</taxon>
        <taxon>Pentapetalae</taxon>
        <taxon>rosids</taxon>
        <taxon>fabids</taxon>
        <taxon>Fabales</taxon>
        <taxon>Fabaceae</taxon>
        <taxon>Papilionoideae</taxon>
        <taxon>50 kb inversion clade</taxon>
        <taxon>NPAAA clade</taxon>
        <taxon>Hologalegina</taxon>
        <taxon>IRL clade</taxon>
        <taxon>Cicereae</taxon>
        <taxon>Cicer</taxon>
    </lineage>
</organism>
<protein>
    <submittedName>
        <fullName evidence="2">RNA polymerase sigma factor sigA-like</fullName>
    </submittedName>
</protein>
<dbReference type="AlphaFoldDB" id="A0A1S3E683"/>
<evidence type="ECO:0000313" key="2">
    <source>
        <dbReference type="RefSeq" id="XP_012570933.1"/>
    </source>
</evidence>
<evidence type="ECO:0000313" key="1">
    <source>
        <dbReference type="Proteomes" id="UP000087171"/>
    </source>
</evidence>
<keyword evidence="1" id="KW-1185">Reference proteome</keyword>
<dbReference type="OrthoDB" id="2012130at2759"/>
<dbReference type="RefSeq" id="XP_012570933.1">
    <property type="nucleotide sequence ID" value="XM_012715479.1"/>
</dbReference>
<dbReference type="Proteomes" id="UP000087171">
    <property type="component" value="Chromosome Ca5"/>
</dbReference>
<name>A0A1S3E683_CICAR</name>
<proteinExistence type="predicted"/>
<reference evidence="2" key="2">
    <citation type="submission" date="2025-08" db="UniProtKB">
        <authorList>
            <consortium name="RefSeq"/>
        </authorList>
    </citation>
    <scope>IDENTIFICATION</scope>
    <source>
        <tissue evidence="2">Etiolated seedlings</tissue>
    </source>
</reference>
<gene>
    <name evidence="2" type="primary">LOC105852044</name>
</gene>
<reference evidence="1" key="1">
    <citation type="journal article" date="2013" name="Nat. Biotechnol.">
        <title>Draft genome sequence of chickpea (Cicer arietinum) provides a resource for trait improvement.</title>
        <authorList>
            <person name="Varshney R.K."/>
            <person name="Song C."/>
            <person name="Saxena R.K."/>
            <person name="Azam S."/>
            <person name="Yu S."/>
            <person name="Sharpe A.G."/>
            <person name="Cannon S."/>
            <person name="Baek J."/>
            <person name="Rosen B.D."/>
            <person name="Tar'an B."/>
            <person name="Millan T."/>
            <person name="Zhang X."/>
            <person name="Ramsay L.D."/>
            <person name="Iwata A."/>
            <person name="Wang Y."/>
            <person name="Nelson W."/>
            <person name="Farmer A.D."/>
            <person name="Gaur P.M."/>
            <person name="Soderlund C."/>
            <person name="Penmetsa R.V."/>
            <person name="Xu C."/>
            <person name="Bharti A.K."/>
            <person name="He W."/>
            <person name="Winter P."/>
            <person name="Zhao S."/>
            <person name="Hane J.K."/>
            <person name="Carrasquilla-Garcia N."/>
            <person name="Condie J.A."/>
            <person name="Upadhyaya H.D."/>
            <person name="Luo M.C."/>
            <person name="Thudi M."/>
            <person name="Gowda C.L."/>
            <person name="Singh N.P."/>
            <person name="Lichtenzveig J."/>
            <person name="Gali K.K."/>
            <person name="Rubio J."/>
            <person name="Nadarajan N."/>
            <person name="Dolezel J."/>
            <person name="Bansal K.C."/>
            <person name="Xu X."/>
            <person name="Edwards D."/>
            <person name="Zhang G."/>
            <person name="Kahl G."/>
            <person name="Gil J."/>
            <person name="Singh K.B."/>
            <person name="Datta S.K."/>
            <person name="Jackson S.A."/>
            <person name="Wang J."/>
            <person name="Cook D.R."/>
        </authorList>
    </citation>
    <scope>NUCLEOTIDE SEQUENCE [LARGE SCALE GENOMIC DNA]</scope>
    <source>
        <strain evidence="1">cv. CDC Frontier</strain>
    </source>
</reference>
<accession>A0A1S3E683</accession>